<dbReference type="EMBL" id="GGFL01009316">
    <property type="protein sequence ID" value="MBW73494.1"/>
    <property type="molecule type" value="Transcribed_RNA"/>
</dbReference>
<name>A0A2M4D7D6_ANODA</name>
<organism evidence="2">
    <name type="scientific">Anopheles darlingi</name>
    <name type="common">Mosquito</name>
    <dbReference type="NCBI Taxonomy" id="43151"/>
    <lineage>
        <taxon>Eukaryota</taxon>
        <taxon>Metazoa</taxon>
        <taxon>Ecdysozoa</taxon>
        <taxon>Arthropoda</taxon>
        <taxon>Hexapoda</taxon>
        <taxon>Insecta</taxon>
        <taxon>Pterygota</taxon>
        <taxon>Neoptera</taxon>
        <taxon>Endopterygota</taxon>
        <taxon>Diptera</taxon>
        <taxon>Nematocera</taxon>
        <taxon>Culicoidea</taxon>
        <taxon>Culicidae</taxon>
        <taxon>Anophelinae</taxon>
        <taxon>Anopheles</taxon>
    </lineage>
</organism>
<evidence type="ECO:0000256" key="1">
    <source>
        <dbReference type="SAM" id="SignalP"/>
    </source>
</evidence>
<protein>
    <submittedName>
        <fullName evidence="2">Putative secreted protein</fullName>
    </submittedName>
</protein>
<evidence type="ECO:0000313" key="2">
    <source>
        <dbReference type="EMBL" id="MBW73494.1"/>
    </source>
</evidence>
<dbReference type="AlphaFoldDB" id="A0A2M4D7D6"/>
<reference evidence="2" key="1">
    <citation type="submission" date="2018-01" db="EMBL/GenBank/DDBJ databases">
        <title>An insight into the sialome of Amazonian anophelines.</title>
        <authorList>
            <person name="Ribeiro J.M."/>
            <person name="Scarpassa V."/>
            <person name="Calvo E."/>
        </authorList>
    </citation>
    <scope>NUCLEOTIDE SEQUENCE</scope>
</reference>
<sequence>MNLITRICLPALLPLPLLASDEATGEESRREASVEEVVLLLPDVVRDTMLGVGLNVDRLYRWYSSAPHSAELRRFET</sequence>
<feature type="signal peptide" evidence="1">
    <location>
        <begin position="1"/>
        <end position="19"/>
    </location>
</feature>
<accession>A0A2M4D7D6</accession>
<proteinExistence type="predicted"/>
<feature type="chain" id="PRO_5014941270" evidence="1">
    <location>
        <begin position="20"/>
        <end position="77"/>
    </location>
</feature>
<keyword evidence="1" id="KW-0732">Signal</keyword>